<sequence>MGVVSHTKTRAVIDCSPHTDFVCGRQTQALREFDYFSDFLQSLLLSCLCIPHNLASMEKDYVIRPISTILDGTNYMVQDLQMGQAIGTDRKVGRLFELLSLQFPLPSSISAPVTDSDTY</sequence>
<organism evidence="1 2">
    <name type="scientific">Cucumis melo var. makuwa</name>
    <name type="common">Oriental melon</name>
    <dbReference type="NCBI Taxonomy" id="1194695"/>
    <lineage>
        <taxon>Eukaryota</taxon>
        <taxon>Viridiplantae</taxon>
        <taxon>Streptophyta</taxon>
        <taxon>Embryophyta</taxon>
        <taxon>Tracheophyta</taxon>
        <taxon>Spermatophyta</taxon>
        <taxon>Magnoliopsida</taxon>
        <taxon>eudicotyledons</taxon>
        <taxon>Gunneridae</taxon>
        <taxon>Pentapetalae</taxon>
        <taxon>rosids</taxon>
        <taxon>fabids</taxon>
        <taxon>Cucurbitales</taxon>
        <taxon>Cucurbitaceae</taxon>
        <taxon>Benincaseae</taxon>
        <taxon>Cucumis</taxon>
    </lineage>
</organism>
<dbReference type="EMBL" id="SSTD01018108">
    <property type="protein sequence ID" value="TYJ98345.1"/>
    <property type="molecule type" value="Genomic_DNA"/>
</dbReference>
<protein>
    <submittedName>
        <fullName evidence="1">Uncharacterized protein</fullName>
    </submittedName>
</protein>
<reference evidence="1 2" key="1">
    <citation type="submission" date="2019-08" db="EMBL/GenBank/DDBJ databases">
        <title>Draft genome sequences of two oriental melons (Cucumis melo L. var makuwa).</title>
        <authorList>
            <person name="Kwon S.-Y."/>
        </authorList>
    </citation>
    <scope>NUCLEOTIDE SEQUENCE [LARGE SCALE GENOMIC DNA]</scope>
    <source>
        <strain evidence="2">cv. Chang Bougi</strain>
        <tissue evidence="1">Leaf</tissue>
    </source>
</reference>
<dbReference type="Proteomes" id="UP000321947">
    <property type="component" value="Unassembled WGS sequence"/>
</dbReference>
<evidence type="ECO:0000313" key="2">
    <source>
        <dbReference type="Proteomes" id="UP000321947"/>
    </source>
</evidence>
<evidence type="ECO:0000313" key="1">
    <source>
        <dbReference type="EMBL" id="TYJ98345.1"/>
    </source>
</evidence>
<gene>
    <name evidence="1" type="ORF">E5676_scaffold232G00730</name>
</gene>
<dbReference type="AlphaFoldDB" id="A0A5D3BJ00"/>
<comment type="caution">
    <text evidence="1">The sequence shown here is derived from an EMBL/GenBank/DDBJ whole genome shotgun (WGS) entry which is preliminary data.</text>
</comment>
<accession>A0A5D3BJ00</accession>
<name>A0A5D3BJ00_CUCMM</name>
<proteinExistence type="predicted"/>